<keyword evidence="4" id="KW-1185">Reference proteome</keyword>
<dbReference type="Pfam" id="PF05699">
    <property type="entry name" value="Dimer_Tnp_hAT"/>
    <property type="match status" value="1"/>
</dbReference>
<dbReference type="Proteomes" id="UP001318860">
    <property type="component" value="Unassembled WGS sequence"/>
</dbReference>
<accession>A0ABR0UK85</accession>
<gene>
    <name evidence="3" type="ORF">DH2020_043880</name>
</gene>
<dbReference type="SUPFAM" id="SSF53098">
    <property type="entry name" value="Ribonuclease H-like"/>
    <property type="match status" value="1"/>
</dbReference>
<reference evidence="3 4" key="1">
    <citation type="journal article" date="2021" name="Comput. Struct. Biotechnol. J.">
        <title>De novo genome assembly of the potent medicinal plant Rehmannia glutinosa using nanopore technology.</title>
        <authorList>
            <person name="Ma L."/>
            <person name="Dong C."/>
            <person name="Song C."/>
            <person name="Wang X."/>
            <person name="Zheng X."/>
            <person name="Niu Y."/>
            <person name="Chen S."/>
            <person name="Feng W."/>
        </authorList>
    </citation>
    <scope>NUCLEOTIDE SEQUENCE [LARGE SCALE GENOMIC DNA]</scope>
    <source>
        <strain evidence="3">DH-2019</strain>
    </source>
</reference>
<evidence type="ECO:0000313" key="3">
    <source>
        <dbReference type="EMBL" id="KAK6122370.1"/>
    </source>
</evidence>
<proteinExistence type="predicted"/>
<dbReference type="InterPro" id="IPR008906">
    <property type="entry name" value="HATC_C_dom"/>
</dbReference>
<protein>
    <submittedName>
        <fullName evidence="3">Uncharacterized protein</fullName>
    </submittedName>
</protein>
<evidence type="ECO:0000313" key="4">
    <source>
        <dbReference type="Proteomes" id="UP001318860"/>
    </source>
</evidence>
<sequence length="180" mass="21228">MSKKMKEKFDKYWGSIEKMNMILYYAVILDPRFKLLFLEVSFDELYKDIGKCMMMKDKVRNDFQGLFEEYKLRYDSLRHATPSSSSISSTSGSVKDVSTSQFSSSTFLIDQFNSRYKSGGRSEYVKSELEKYLSEDLEEDNGEFNILKWWKENSHRFPILSKIARDILGVLSPRLLERRI</sequence>
<evidence type="ECO:0000259" key="2">
    <source>
        <dbReference type="Pfam" id="PF14372"/>
    </source>
</evidence>
<comment type="caution">
    <text evidence="3">The sequence shown here is derived from an EMBL/GenBank/DDBJ whole genome shotgun (WGS) entry which is preliminary data.</text>
</comment>
<dbReference type="Pfam" id="PF14372">
    <property type="entry name" value="hAT-like_RNase-H"/>
    <property type="match status" value="1"/>
</dbReference>
<dbReference type="PANTHER" id="PTHR23272">
    <property type="entry name" value="BED FINGER-RELATED"/>
    <property type="match status" value="1"/>
</dbReference>
<feature type="domain" description="HAT C-terminal dimerisation" evidence="1">
    <location>
        <begin position="128"/>
        <end position="170"/>
    </location>
</feature>
<dbReference type="InterPro" id="IPR012337">
    <property type="entry name" value="RNaseH-like_sf"/>
</dbReference>
<dbReference type="EMBL" id="JABTTQ020002723">
    <property type="protein sequence ID" value="KAK6122370.1"/>
    <property type="molecule type" value="Genomic_DNA"/>
</dbReference>
<organism evidence="3 4">
    <name type="scientific">Rehmannia glutinosa</name>
    <name type="common">Chinese foxglove</name>
    <dbReference type="NCBI Taxonomy" id="99300"/>
    <lineage>
        <taxon>Eukaryota</taxon>
        <taxon>Viridiplantae</taxon>
        <taxon>Streptophyta</taxon>
        <taxon>Embryophyta</taxon>
        <taxon>Tracheophyta</taxon>
        <taxon>Spermatophyta</taxon>
        <taxon>Magnoliopsida</taxon>
        <taxon>eudicotyledons</taxon>
        <taxon>Gunneridae</taxon>
        <taxon>Pentapetalae</taxon>
        <taxon>asterids</taxon>
        <taxon>lamiids</taxon>
        <taxon>Lamiales</taxon>
        <taxon>Orobanchaceae</taxon>
        <taxon>Rehmannieae</taxon>
        <taxon>Rehmannia</taxon>
    </lineage>
</organism>
<dbReference type="PANTHER" id="PTHR23272:SF184">
    <property type="entry name" value="OS03G0311250 PROTEIN"/>
    <property type="match status" value="1"/>
</dbReference>
<feature type="domain" description="hAT-like transposase RNase-H fold" evidence="2">
    <location>
        <begin position="1"/>
        <end position="70"/>
    </location>
</feature>
<dbReference type="InterPro" id="IPR025525">
    <property type="entry name" value="hAT-like_transposase_RNase-H"/>
</dbReference>
<name>A0ABR0UK85_REHGL</name>
<evidence type="ECO:0000259" key="1">
    <source>
        <dbReference type="Pfam" id="PF05699"/>
    </source>
</evidence>